<gene>
    <name evidence="1" type="ORF">MMAGJ_46340</name>
</gene>
<dbReference type="SUPFAM" id="SSF52980">
    <property type="entry name" value="Restriction endonuclease-like"/>
    <property type="match status" value="1"/>
</dbReference>
<name>A0ABM7HXN6_MYCME</name>
<evidence type="ECO:0000313" key="2">
    <source>
        <dbReference type="Proteomes" id="UP000465622"/>
    </source>
</evidence>
<dbReference type="Proteomes" id="UP000465622">
    <property type="component" value="Chromosome"/>
</dbReference>
<accession>A0ABM7HXN6</accession>
<evidence type="ECO:0008006" key="3">
    <source>
        <dbReference type="Google" id="ProtNLM"/>
    </source>
</evidence>
<dbReference type="InterPro" id="IPR011335">
    <property type="entry name" value="Restrct_endonuc-II-like"/>
</dbReference>
<proteinExistence type="predicted"/>
<keyword evidence="2" id="KW-1185">Reference proteome</keyword>
<dbReference type="Gene3D" id="3.40.960.10">
    <property type="entry name" value="VSR Endonuclease"/>
    <property type="match status" value="1"/>
</dbReference>
<dbReference type="EMBL" id="AP022567">
    <property type="protein sequence ID" value="BBX35352.1"/>
    <property type="molecule type" value="Genomic_DNA"/>
</dbReference>
<reference evidence="1 2" key="1">
    <citation type="journal article" date="2019" name="Emerg. Microbes Infect.">
        <title>Comprehensive subspecies identification of 175 nontuberculous mycobacteria species based on 7547 genomic profiles.</title>
        <authorList>
            <person name="Matsumoto Y."/>
            <person name="Kinjo T."/>
            <person name="Motooka D."/>
            <person name="Nabeya D."/>
            <person name="Jung N."/>
            <person name="Uechi K."/>
            <person name="Horii T."/>
            <person name="Iida T."/>
            <person name="Fujita J."/>
            <person name="Nakamura S."/>
        </authorList>
    </citation>
    <scope>NUCLEOTIDE SEQUENCE [LARGE SCALE GENOMIC DNA]</scope>
    <source>
        <strain evidence="1 2">JCM 12375</strain>
    </source>
</reference>
<organism evidence="1 2">
    <name type="scientific">Mycolicibacterium mageritense</name>
    <name type="common">Mycobacterium mageritense</name>
    <dbReference type="NCBI Taxonomy" id="53462"/>
    <lineage>
        <taxon>Bacteria</taxon>
        <taxon>Bacillati</taxon>
        <taxon>Actinomycetota</taxon>
        <taxon>Actinomycetes</taxon>
        <taxon>Mycobacteriales</taxon>
        <taxon>Mycobacteriaceae</taxon>
        <taxon>Mycolicibacterium</taxon>
    </lineage>
</organism>
<protein>
    <recommendedName>
        <fullName evidence="3">DUF559 domain-containing protein</fullName>
    </recommendedName>
</protein>
<sequence length="321" mass="35052">MHRLSFIHSQGVCLFQSACAASTIVVMDPHLGLLLDTQGGVATSAQIMSLITRHAFDCAVDTGELERIWHGVYCRGEPTDNLRLRGLDLSCGRKVAACLGTAAAMYGFDTEGPPDLHVLNPPGHQLRSADGLVVHRRDGAPLTIVDNQHATAPAWTAIEVARSLRRSRALATLDAALRSETCTRAGLWQAALAQAGRRGIVNVRNLIALADGRAESPMESEARLVMLDGGLPVPELQYEVVDGNGELRRLDFAWPHQWLAVEYDSLDWHGNPDALRDDRRRTAALMDVGWTVIAVVFEDVRHRQGEMVARINAQLSHARAA</sequence>
<evidence type="ECO:0000313" key="1">
    <source>
        <dbReference type="EMBL" id="BBX35352.1"/>
    </source>
</evidence>